<accession>A0A511UWK4</accession>
<keyword evidence="2" id="KW-1185">Reference proteome</keyword>
<dbReference type="OrthoDB" id="2921306at2"/>
<name>A0A511UWK4_9BACI</name>
<organism evidence="1 2">
    <name type="scientific">Cerasibacillus quisquiliarum</name>
    <dbReference type="NCBI Taxonomy" id="227865"/>
    <lineage>
        <taxon>Bacteria</taxon>
        <taxon>Bacillati</taxon>
        <taxon>Bacillota</taxon>
        <taxon>Bacilli</taxon>
        <taxon>Bacillales</taxon>
        <taxon>Bacillaceae</taxon>
        <taxon>Cerasibacillus</taxon>
    </lineage>
</organism>
<evidence type="ECO:0000313" key="1">
    <source>
        <dbReference type="EMBL" id="GEN30128.1"/>
    </source>
</evidence>
<evidence type="ECO:0008006" key="3">
    <source>
        <dbReference type="Google" id="ProtNLM"/>
    </source>
</evidence>
<proteinExistence type="predicted"/>
<gene>
    <name evidence="1" type="ORF">CQU01_03660</name>
</gene>
<dbReference type="AlphaFoldDB" id="A0A511UWK4"/>
<protein>
    <recommendedName>
        <fullName evidence="3">DUF4944 domain-containing protein</fullName>
    </recommendedName>
</protein>
<dbReference type="EMBL" id="BJXW01000005">
    <property type="protein sequence ID" value="GEN30128.1"/>
    <property type="molecule type" value="Genomic_DNA"/>
</dbReference>
<dbReference type="Proteomes" id="UP000321491">
    <property type="component" value="Unassembled WGS sequence"/>
</dbReference>
<dbReference type="RefSeq" id="WP_146935123.1">
    <property type="nucleotide sequence ID" value="NZ_BJXW01000005.1"/>
</dbReference>
<comment type="caution">
    <text evidence="1">The sequence shown here is derived from an EMBL/GenBank/DDBJ whole genome shotgun (WGS) entry which is preliminary data.</text>
</comment>
<sequence>MKKTLIVLSFIFIILISWVLYSYTRPAILVGKSDDGNWYAEYVPESVPAKKDIWSGKLRWQDEGTIAVTLLEFNENGHVLTSDDEEKVDVNPGDHLDFVAIGERPNNSDYTLLIKWNIDGKSMEETINFQQKKRFFILPF</sequence>
<reference evidence="1 2" key="1">
    <citation type="submission" date="2019-07" db="EMBL/GenBank/DDBJ databases">
        <title>Whole genome shotgun sequence of Cerasibacillus quisquiliarum NBRC 102429.</title>
        <authorList>
            <person name="Hosoyama A."/>
            <person name="Uohara A."/>
            <person name="Ohji S."/>
            <person name="Ichikawa N."/>
        </authorList>
    </citation>
    <scope>NUCLEOTIDE SEQUENCE [LARGE SCALE GENOMIC DNA]</scope>
    <source>
        <strain evidence="1 2">NBRC 102429</strain>
    </source>
</reference>
<evidence type="ECO:0000313" key="2">
    <source>
        <dbReference type="Proteomes" id="UP000321491"/>
    </source>
</evidence>